<evidence type="ECO:0000313" key="7">
    <source>
        <dbReference type="Proteomes" id="UP000694843"/>
    </source>
</evidence>
<keyword evidence="7" id="KW-1185">Reference proteome</keyword>
<feature type="domain" description="CS" evidence="6">
    <location>
        <begin position="316"/>
        <end position="405"/>
    </location>
</feature>
<proteinExistence type="predicted"/>
<dbReference type="GO" id="GO:0005737">
    <property type="term" value="C:cytoplasm"/>
    <property type="evidence" value="ECO:0007669"/>
    <property type="project" value="UniProtKB-SubCell"/>
</dbReference>
<dbReference type="InterPro" id="IPR037895">
    <property type="entry name" value="NUDCD1"/>
</dbReference>
<evidence type="ECO:0000256" key="4">
    <source>
        <dbReference type="ARBA" id="ARBA00022490"/>
    </source>
</evidence>
<evidence type="ECO:0000256" key="5">
    <source>
        <dbReference type="ARBA" id="ARBA00023242"/>
    </source>
</evidence>
<dbReference type="InterPro" id="IPR008978">
    <property type="entry name" value="HSP20-like_chaperone"/>
</dbReference>
<evidence type="ECO:0000256" key="1">
    <source>
        <dbReference type="ARBA" id="ARBA00004123"/>
    </source>
</evidence>
<comment type="subcellular location">
    <subcellularLocation>
        <location evidence="2">Cytoplasm</location>
    </subcellularLocation>
    <subcellularLocation>
        <location evidence="1">Nucleus</location>
    </subcellularLocation>
</comment>
<keyword evidence="4" id="KW-0963">Cytoplasm</keyword>
<dbReference type="Gene3D" id="2.60.40.790">
    <property type="match status" value="1"/>
</dbReference>
<name>A0A8B7NDC6_HYAAZ</name>
<dbReference type="GeneID" id="108668774"/>
<dbReference type="Pfam" id="PF04969">
    <property type="entry name" value="CS"/>
    <property type="match status" value="1"/>
</dbReference>
<dbReference type="KEGG" id="hazt:108668774"/>
<evidence type="ECO:0000256" key="2">
    <source>
        <dbReference type="ARBA" id="ARBA00004496"/>
    </source>
</evidence>
<evidence type="ECO:0000259" key="6">
    <source>
        <dbReference type="PROSITE" id="PS51203"/>
    </source>
</evidence>
<organism evidence="7 8">
    <name type="scientific">Hyalella azteca</name>
    <name type="common">Amphipod</name>
    <dbReference type="NCBI Taxonomy" id="294128"/>
    <lineage>
        <taxon>Eukaryota</taxon>
        <taxon>Metazoa</taxon>
        <taxon>Ecdysozoa</taxon>
        <taxon>Arthropoda</taxon>
        <taxon>Crustacea</taxon>
        <taxon>Multicrustacea</taxon>
        <taxon>Malacostraca</taxon>
        <taxon>Eumalacostraca</taxon>
        <taxon>Peracarida</taxon>
        <taxon>Amphipoda</taxon>
        <taxon>Senticaudata</taxon>
        <taxon>Talitrida</taxon>
        <taxon>Talitroidea</taxon>
        <taxon>Hyalellidae</taxon>
        <taxon>Hyalella</taxon>
    </lineage>
</organism>
<dbReference type="GO" id="GO:0005634">
    <property type="term" value="C:nucleus"/>
    <property type="evidence" value="ECO:0007669"/>
    <property type="project" value="UniProtKB-SubCell"/>
</dbReference>
<sequence>MLPFNLVPDKHLLLPDFDGYKLSNSSGIVTSYAKSLLEGLCPKSSKEEYTSYLKTRLDALHNCLFTDTPDINKDSSDGSSCTIYCFNKKGHLLAFDWSPVTHLDAGRVVWQADLSQDAPSTPKLQLKAPHLPIAGAENSDATQDGTVINLFGTLQPTLKFASSNLAVMADGRSKVFVLNTGDRTPQSPHTWHTVHELTLGACEVHDARVVDKPGSSDQEVHVLLVAVVPPSALPVDPPPALSAVPSLHLVTWLTLTSSNNGEYHVTQERLYCGSSALQYCQFDPACSAVVLLTHQLYCAVYNSSGPLTLSEPVGTKKEPLFMFMQTEDDVTVQISAPECSSSSSMSISVTRLDLSIARRDDARAILQGNFLHPVLPDTATWTVDKGRVEVTVCKATPGTKWTRVFQDEQLVGEELLPDEDNNDRLAHLTSDTWGGGCDAEDKPSFNPGQLESCDDADTDLVLQVLEAGDSSASPENSPRALLGNTQYLATLQSCSGSPAQFCLRHDVDGLVWRTNDQRSSERFSHTATFNAFGYVKASKTMAKYTSAPHDCSYVCVCDVRSHVYVFCQPLPLGGELKNRRTGRVTSKVARQFLLSLPSHDEIQGLVTLPGLVVVCTREQIFAYALALHEK</sequence>
<dbReference type="OrthoDB" id="428655at2759"/>
<gene>
    <name evidence="8" type="primary">LOC108668774</name>
</gene>
<dbReference type="RefSeq" id="XP_018011516.1">
    <property type="nucleotide sequence ID" value="XM_018156027.2"/>
</dbReference>
<dbReference type="PANTHER" id="PTHR21664">
    <property type="entry name" value="CHRONIC MYELOGENOUS LEUKEMIA TUMOR ANTIGEN 66"/>
    <property type="match status" value="1"/>
</dbReference>
<dbReference type="SUPFAM" id="SSF49764">
    <property type="entry name" value="HSP20-like chaperones"/>
    <property type="match status" value="1"/>
</dbReference>
<dbReference type="PANTHER" id="PTHR21664:SF1">
    <property type="entry name" value="NUDC DOMAIN-CONTAINING PROTEIN 1"/>
    <property type="match status" value="1"/>
</dbReference>
<reference evidence="8" key="1">
    <citation type="submission" date="2025-08" db="UniProtKB">
        <authorList>
            <consortium name="RefSeq"/>
        </authorList>
    </citation>
    <scope>IDENTIFICATION</scope>
    <source>
        <tissue evidence="8">Whole organism</tissue>
    </source>
</reference>
<keyword evidence="5" id="KW-0539">Nucleus</keyword>
<evidence type="ECO:0000256" key="3">
    <source>
        <dbReference type="ARBA" id="ARBA00018915"/>
    </source>
</evidence>
<protein>
    <recommendedName>
        <fullName evidence="3">NudC domain-containing protein 1</fullName>
    </recommendedName>
</protein>
<dbReference type="PROSITE" id="PS51203">
    <property type="entry name" value="CS"/>
    <property type="match status" value="1"/>
</dbReference>
<dbReference type="AlphaFoldDB" id="A0A8B7NDC6"/>
<accession>A0A8B7NDC6</accession>
<evidence type="ECO:0000313" key="8">
    <source>
        <dbReference type="RefSeq" id="XP_018011516.1"/>
    </source>
</evidence>
<dbReference type="CDD" id="cd06463">
    <property type="entry name" value="p23_like"/>
    <property type="match status" value="1"/>
</dbReference>
<dbReference type="InterPro" id="IPR007052">
    <property type="entry name" value="CS_dom"/>
</dbReference>
<dbReference type="Proteomes" id="UP000694843">
    <property type="component" value="Unplaced"/>
</dbReference>